<sequence length="65" mass="7119">MVLSNVVAKPIILLLMCISFLVSSCVSFTPQDDAKNNIQLRDNLVDIILLGMGMGMGMDIIRAHK</sequence>
<accession>A0A378P314</accession>
<protein>
    <submittedName>
        <fullName evidence="2">Uncharacterized protein</fullName>
    </submittedName>
</protein>
<name>A0A378P314_9GAMM</name>
<evidence type="ECO:0000256" key="1">
    <source>
        <dbReference type="SAM" id="Phobius"/>
    </source>
</evidence>
<evidence type="ECO:0000313" key="2">
    <source>
        <dbReference type="EMBL" id="STY78970.1"/>
    </source>
</evidence>
<keyword evidence="1" id="KW-0812">Transmembrane</keyword>
<evidence type="ECO:0000313" key="3">
    <source>
        <dbReference type="Proteomes" id="UP000255297"/>
    </source>
</evidence>
<gene>
    <name evidence="2" type="ORF">NCTC11532_03230</name>
</gene>
<dbReference type="EMBL" id="UGPB01000002">
    <property type="protein sequence ID" value="STY78970.1"/>
    <property type="molecule type" value="Genomic_DNA"/>
</dbReference>
<keyword evidence="1" id="KW-1133">Transmembrane helix</keyword>
<feature type="transmembrane region" description="Helical" evidence="1">
    <location>
        <begin position="43"/>
        <end position="61"/>
    </location>
</feature>
<dbReference type="Proteomes" id="UP000255297">
    <property type="component" value="Unassembled WGS sequence"/>
</dbReference>
<keyword evidence="3" id="KW-1185">Reference proteome</keyword>
<keyword evidence="1" id="KW-0472">Membrane</keyword>
<organism evidence="2 3">
    <name type="scientific">Legionella wadsworthii</name>
    <dbReference type="NCBI Taxonomy" id="28088"/>
    <lineage>
        <taxon>Bacteria</taxon>
        <taxon>Pseudomonadati</taxon>
        <taxon>Pseudomonadota</taxon>
        <taxon>Gammaproteobacteria</taxon>
        <taxon>Legionellales</taxon>
        <taxon>Legionellaceae</taxon>
        <taxon>Legionella</taxon>
    </lineage>
</organism>
<dbReference type="AlphaFoldDB" id="A0A378P314"/>
<dbReference type="RefSeq" id="WP_031564159.1">
    <property type="nucleotide sequence ID" value="NZ_CAAAIS010000012.1"/>
</dbReference>
<reference evidence="2 3" key="1">
    <citation type="submission" date="2018-06" db="EMBL/GenBank/DDBJ databases">
        <authorList>
            <consortium name="Pathogen Informatics"/>
            <person name="Doyle S."/>
        </authorList>
    </citation>
    <scope>NUCLEOTIDE SEQUENCE [LARGE SCALE GENOMIC DNA]</scope>
    <source>
        <strain evidence="2 3">NCTC11532</strain>
    </source>
</reference>
<proteinExistence type="predicted"/>